<comment type="caution">
    <text evidence="4">The sequence shown here is derived from an EMBL/GenBank/DDBJ whole genome shotgun (WGS) entry which is preliminary data.</text>
</comment>
<dbReference type="PANTHER" id="PTHR47245">
    <property type="entry name" value="PEPTIDYLPROLYL ISOMERASE"/>
    <property type="match status" value="1"/>
</dbReference>
<dbReference type="PROSITE" id="PS50198">
    <property type="entry name" value="PPIC_PPIASE_2"/>
    <property type="match status" value="2"/>
</dbReference>
<dbReference type="AlphaFoldDB" id="A0A398D4H2"/>
<keyword evidence="1" id="KW-0413">Isomerase</keyword>
<dbReference type="Pfam" id="PF13624">
    <property type="entry name" value="SurA_N_3"/>
    <property type="match status" value="1"/>
</dbReference>
<dbReference type="SUPFAM" id="SSF109998">
    <property type="entry name" value="Triger factor/SurA peptide-binding domain-like"/>
    <property type="match status" value="1"/>
</dbReference>
<feature type="domain" description="PpiC" evidence="3">
    <location>
        <begin position="215"/>
        <end position="328"/>
    </location>
</feature>
<gene>
    <name evidence="4" type="ORF">SMC7_02550</name>
</gene>
<dbReference type="Gene3D" id="3.10.50.40">
    <property type="match status" value="2"/>
</dbReference>
<keyword evidence="2" id="KW-0472">Membrane</keyword>
<evidence type="ECO:0000256" key="2">
    <source>
        <dbReference type="SAM" id="Phobius"/>
    </source>
</evidence>
<accession>A0A398D4H2</accession>
<dbReference type="Proteomes" id="UP000266328">
    <property type="component" value="Unassembled WGS sequence"/>
</dbReference>
<dbReference type="GO" id="GO:0003755">
    <property type="term" value="F:peptidyl-prolyl cis-trans isomerase activity"/>
    <property type="evidence" value="ECO:0007669"/>
    <property type="project" value="UniProtKB-KW"/>
</dbReference>
<feature type="domain" description="PpiC" evidence="3">
    <location>
        <begin position="339"/>
        <end position="439"/>
    </location>
</feature>
<keyword evidence="2" id="KW-0812">Transmembrane</keyword>
<dbReference type="PANTHER" id="PTHR47245:SF2">
    <property type="entry name" value="PEPTIDYL-PROLYL CIS-TRANS ISOMERASE HP_0175-RELATED"/>
    <property type="match status" value="1"/>
</dbReference>
<dbReference type="RefSeq" id="WP_119088815.1">
    <property type="nucleotide sequence ID" value="NZ_QXIS01000014.1"/>
</dbReference>
<dbReference type="Pfam" id="PF13616">
    <property type="entry name" value="Rotamase_3"/>
    <property type="match status" value="1"/>
</dbReference>
<evidence type="ECO:0000313" key="4">
    <source>
        <dbReference type="EMBL" id="RIE06371.1"/>
    </source>
</evidence>
<protein>
    <recommendedName>
        <fullName evidence="3">PpiC domain-containing protein</fullName>
    </recommendedName>
</protein>
<dbReference type="EMBL" id="QXIS01000014">
    <property type="protein sequence ID" value="RIE06371.1"/>
    <property type="molecule type" value="Genomic_DNA"/>
</dbReference>
<feature type="transmembrane region" description="Helical" evidence="2">
    <location>
        <begin position="29"/>
        <end position="51"/>
    </location>
</feature>
<keyword evidence="1" id="KW-0697">Rotamase</keyword>
<evidence type="ECO:0000256" key="1">
    <source>
        <dbReference type="PROSITE-ProRule" id="PRU00278"/>
    </source>
</evidence>
<evidence type="ECO:0000313" key="5">
    <source>
        <dbReference type="Proteomes" id="UP000266328"/>
    </source>
</evidence>
<keyword evidence="2" id="KW-1133">Transmembrane helix</keyword>
<proteinExistence type="predicted"/>
<dbReference type="OrthoDB" id="14196at2"/>
<dbReference type="SUPFAM" id="SSF54534">
    <property type="entry name" value="FKBP-like"/>
    <property type="match status" value="2"/>
</dbReference>
<reference evidence="4 5" key="1">
    <citation type="submission" date="2018-09" db="EMBL/GenBank/DDBJ databases">
        <title>Discovery and Ecogenomic Context for Candidatus Cryosericales, a Global Caldiserica Order Active in Thawing Permafrost.</title>
        <authorList>
            <person name="Martinez M.A."/>
            <person name="Woodcroft B.J."/>
            <person name="Ignacio Espinoza J.C."/>
            <person name="Zayed A."/>
            <person name="Singleton C.M."/>
            <person name="Boyd J."/>
            <person name="Li Y.-F."/>
            <person name="Purvine S."/>
            <person name="Maughan H."/>
            <person name="Hodgkins S.B."/>
            <person name="Anderson D."/>
            <person name="Sederholm M."/>
            <person name="Temperton B."/>
            <person name="Saleska S.R."/>
            <person name="Tyson G.W."/>
            <person name="Rich V.I."/>
        </authorList>
    </citation>
    <scope>NUCLEOTIDE SEQUENCE [LARGE SCALE GENOMIC DNA]</scope>
    <source>
        <strain evidence="4 5">SMC7</strain>
    </source>
</reference>
<organism evidence="4 5">
    <name type="scientific">Candidatus Cryosericum terrychapinii</name>
    <dbReference type="NCBI Taxonomy" id="2290919"/>
    <lineage>
        <taxon>Bacteria</taxon>
        <taxon>Pseudomonadati</taxon>
        <taxon>Caldisericota/Cryosericota group</taxon>
        <taxon>Candidatus Cryosericota</taxon>
        <taxon>Candidatus Cryosericia</taxon>
        <taxon>Candidatus Cryosericales</taxon>
        <taxon>Candidatus Cryosericaceae</taxon>
        <taxon>Candidatus Cryosericum</taxon>
    </lineage>
</organism>
<dbReference type="InterPro" id="IPR046357">
    <property type="entry name" value="PPIase_dom_sf"/>
</dbReference>
<name>A0A398D4H2_9BACT</name>
<dbReference type="InterPro" id="IPR027304">
    <property type="entry name" value="Trigger_fact/SurA_dom_sf"/>
</dbReference>
<sequence length="534" mass="58196">MGKESRIRQERKVGLVKKPGMYHKDRFPIVLRVIAIVLIVALATWGSFFAIKSATGTIAYQVGTERILQSDITAQVKNYIDMYNQYGMDLTTAENAGTLKSVRQNVIDSSIEQELFIQYAKSKNMKIDQAKLKTALDAEVENAVTQSQQQFGTDTQGFNDAVIAQYGSMDKFKATVRTEVQPYVERQQLADAVTAEINAGVTVSDADIKTYFASEGRVDADHLLINIDAGNDSASTIAAKKKVAQGIYDEVVKQKAENATFDFVKYAQEKAAELNNKTAGYATYESLGFFTKGQMVKEFETAAFAAKTGDIIGPIQTEFGFHIIHKIGQEPVSTTYDTAETVKAAHIVLGFGTGDQTTGATAAETLANKVYAELQKGLSFKTAITKYSTDADAKTGGILDYFSSVSDEPRFTALKGLKTGQYSKPFVDGSSYEIVQVLDRKPLVKASLSEKATYDKVKTALEDERKADATTALVTKLKVQFPVREGQWSRITRWYSRGIGKVLGAIGAWIVKATGKGTTTTPAATDVPTTPSAQ</sequence>
<dbReference type="Gene3D" id="1.10.4030.10">
    <property type="entry name" value="Porin chaperone SurA, peptide-binding domain"/>
    <property type="match status" value="1"/>
</dbReference>
<evidence type="ECO:0000259" key="3">
    <source>
        <dbReference type="PROSITE" id="PS50198"/>
    </source>
</evidence>
<dbReference type="Pfam" id="PF00639">
    <property type="entry name" value="Rotamase"/>
    <property type="match status" value="1"/>
</dbReference>
<keyword evidence="5" id="KW-1185">Reference proteome</keyword>
<dbReference type="InterPro" id="IPR050245">
    <property type="entry name" value="PrsA_foldase"/>
</dbReference>
<dbReference type="InterPro" id="IPR000297">
    <property type="entry name" value="PPIase_PpiC"/>
</dbReference>